<evidence type="ECO:0000313" key="5">
    <source>
        <dbReference type="EMBL" id="KAK2095658.1"/>
    </source>
</evidence>
<gene>
    <name evidence="5" type="primary">TERF1</name>
    <name evidence="5" type="ORF">P7K49_027074</name>
</gene>
<feature type="compositionally biased region" description="Basic and acidic residues" evidence="3">
    <location>
        <begin position="16"/>
        <end position="32"/>
    </location>
</feature>
<dbReference type="InterPro" id="IPR052450">
    <property type="entry name" value="TRBD-Containing_Protein"/>
</dbReference>
<accession>A0ABQ9UF13</accession>
<keyword evidence="1" id="KW-0238">DNA-binding</keyword>
<organism evidence="5 6">
    <name type="scientific">Saguinus oedipus</name>
    <name type="common">Cotton-top tamarin</name>
    <name type="synonym">Oedipomidas oedipus</name>
    <dbReference type="NCBI Taxonomy" id="9490"/>
    <lineage>
        <taxon>Eukaryota</taxon>
        <taxon>Metazoa</taxon>
        <taxon>Chordata</taxon>
        <taxon>Craniata</taxon>
        <taxon>Vertebrata</taxon>
        <taxon>Euteleostomi</taxon>
        <taxon>Mammalia</taxon>
        <taxon>Eutheria</taxon>
        <taxon>Euarchontoglires</taxon>
        <taxon>Primates</taxon>
        <taxon>Haplorrhini</taxon>
        <taxon>Platyrrhini</taxon>
        <taxon>Cebidae</taxon>
        <taxon>Callitrichinae</taxon>
        <taxon>Saguinus</taxon>
    </lineage>
</organism>
<dbReference type="InterPro" id="IPR013867">
    <property type="entry name" value="Telomere_rpt-bd_fac_dimer_dom"/>
</dbReference>
<name>A0ABQ9UF13_SAGOE</name>
<reference evidence="5 6" key="1">
    <citation type="submission" date="2023-05" db="EMBL/GenBank/DDBJ databases">
        <title>B98-5 Cell Line De Novo Hybrid Assembly: An Optical Mapping Approach.</title>
        <authorList>
            <person name="Kananen K."/>
            <person name="Auerbach J.A."/>
            <person name="Kautto E."/>
            <person name="Blachly J.S."/>
        </authorList>
    </citation>
    <scope>NUCLEOTIDE SEQUENCE [LARGE SCALE GENOMIC DNA]</scope>
    <source>
        <strain evidence="5">B95-8</strain>
        <tissue evidence="5">Cell line</tissue>
    </source>
</reference>
<keyword evidence="2" id="KW-0539">Nucleus</keyword>
<dbReference type="SUPFAM" id="SSF63600">
    <property type="entry name" value="Telomeric repeat binding factor (TRF) dimerisation domain"/>
    <property type="match status" value="1"/>
</dbReference>
<dbReference type="PANTHER" id="PTHR46734">
    <property type="entry name" value="TELOMERIC REPEAT-BINDING FACTOR 1 TERF1"/>
    <property type="match status" value="1"/>
</dbReference>
<dbReference type="Pfam" id="PF08558">
    <property type="entry name" value="TRF"/>
    <property type="match status" value="1"/>
</dbReference>
<dbReference type="PANTHER" id="PTHR46734:SF1">
    <property type="entry name" value="TELOMERIC REPEAT-BINDING FACTOR 1"/>
    <property type="match status" value="1"/>
</dbReference>
<dbReference type="InterPro" id="IPR036507">
    <property type="entry name" value="Telomere_rpt-bd_fac_dimer_sf"/>
</dbReference>
<protein>
    <submittedName>
        <fullName evidence="5">Telomeric repeat-binding factor 1</fullName>
    </submittedName>
</protein>
<sequence>MAEDASSAAPSPRGCADGRDADATEERIAETEKNDEEQFECQELLECQMQLGTPEEEEEDAGLVAEAEAVAAGWMLDFLCLSLCRAFRDGRSEDFRQTRDSAEDAQFENDERITPLESALMIWGSIEKEHDKLHEEIQNLIEVQAIAVCMENGNFKEAEEVFERIFGDPNSCAVIV</sequence>
<evidence type="ECO:0000256" key="1">
    <source>
        <dbReference type="ARBA" id="ARBA00023125"/>
    </source>
</evidence>
<evidence type="ECO:0000313" key="6">
    <source>
        <dbReference type="Proteomes" id="UP001266305"/>
    </source>
</evidence>
<evidence type="ECO:0000256" key="3">
    <source>
        <dbReference type="SAM" id="MobiDB-lite"/>
    </source>
</evidence>
<dbReference type="Proteomes" id="UP001266305">
    <property type="component" value="Unassembled WGS sequence"/>
</dbReference>
<feature type="region of interest" description="Disordered" evidence="3">
    <location>
        <begin position="1"/>
        <end position="39"/>
    </location>
</feature>
<feature type="domain" description="Telomere repeat-binding factor dimerisation" evidence="4">
    <location>
        <begin position="104"/>
        <end position="170"/>
    </location>
</feature>
<evidence type="ECO:0000256" key="2">
    <source>
        <dbReference type="ARBA" id="ARBA00023242"/>
    </source>
</evidence>
<dbReference type="Gene3D" id="1.25.40.210">
    <property type="entry name" value="Telomere repeat-binding factor, dimerisation domain"/>
    <property type="match status" value="2"/>
</dbReference>
<proteinExistence type="predicted"/>
<dbReference type="EMBL" id="JASSZA010000013">
    <property type="protein sequence ID" value="KAK2095658.1"/>
    <property type="molecule type" value="Genomic_DNA"/>
</dbReference>
<evidence type="ECO:0000259" key="4">
    <source>
        <dbReference type="Pfam" id="PF08558"/>
    </source>
</evidence>
<comment type="caution">
    <text evidence="5">The sequence shown here is derived from an EMBL/GenBank/DDBJ whole genome shotgun (WGS) entry which is preliminary data.</text>
</comment>
<keyword evidence="6" id="KW-1185">Reference proteome</keyword>